<organism evidence="2">
    <name type="scientific">Brassica campestris</name>
    <name type="common">Field mustard</name>
    <dbReference type="NCBI Taxonomy" id="3711"/>
    <lineage>
        <taxon>Eukaryota</taxon>
        <taxon>Viridiplantae</taxon>
        <taxon>Streptophyta</taxon>
        <taxon>Embryophyta</taxon>
        <taxon>Tracheophyta</taxon>
        <taxon>Spermatophyta</taxon>
        <taxon>Magnoliopsida</taxon>
        <taxon>eudicotyledons</taxon>
        <taxon>Gunneridae</taxon>
        <taxon>Pentapetalae</taxon>
        <taxon>rosids</taxon>
        <taxon>malvids</taxon>
        <taxon>Brassicales</taxon>
        <taxon>Brassicaceae</taxon>
        <taxon>Brassiceae</taxon>
        <taxon>Brassica</taxon>
    </lineage>
</organism>
<evidence type="ECO:0000313" key="1">
    <source>
        <dbReference type="EMBL" id="CAG7907267.1"/>
    </source>
</evidence>
<dbReference type="EMBL" id="LS974620">
    <property type="protein sequence ID" value="CAG7907267.1"/>
    <property type="molecule type" value="Genomic_DNA"/>
</dbReference>
<dbReference type="EMBL" id="LR031576">
    <property type="protein sequence ID" value="VDD13737.1"/>
    <property type="molecule type" value="Genomic_DNA"/>
</dbReference>
<protein>
    <submittedName>
        <fullName evidence="1">Uncharacterized protein</fullName>
    </submittedName>
</protein>
<feature type="non-terminal residue" evidence="2">
    <location>
        <position position="1"/>
    </location>
</feature>
<evidence type="ECO:0000313" key="2">
    <source>
        <dbReference type="EMBL" id="VDD13737.1"/>
    </source>
</evidence>
<gene>
    <name evidence="2" type="ORF">BRAA04T17609Z</name>
    <name evidence="1" type="ORF">BRAPAZ1V2_A04P21680.2</name>
</gene>
<dbReference type="Gramene" id="A04p21680.2_BraZ1">
    <property type="protein sequence ID" value="A04p21680.2_BraZ1.CDS"/>
    <property type="gene ID" value="A04g21680.2_BraZ1"/>
</dbReference>
<accession>A0A3P6C5C6</accession>
<name>A0A3P6C5C6_BRACM</name>
<dbReference type="AlphaFoldDB" id="A0A3P6C5C6"/>
<dbReference type="Proteomes" id="UP000694005">
    <property type="component" value="Chromosome A04"/>
</dbReference>
<sequence>SHQRHLRLCLSSTSSSQLIFSLPIAQIHNSLTWNIVAHCRYASDSHRVQPCNELAKLQGVCRFI</sequence>
<reference evidence="2" key="1">
    <citation type="submission" date="2018-11" db="EMBL/GenBank/DDBJ databases">
        <authorList>
            <consortium name="Genoscope - CEA"/>
            <person name="William W."/>
        </authorList>
    </citation>
    <scope>NUCLEOTIDE SEQUENCE</scope>
</reference>
<proteinExistence type="predicted"/>